<sequence length="165" mass="18330">MSTIGNYLEQDHHSCDARYDKAEALVNQGDWDGAGAEFAIFRRQLEGHLAMEEQVMFPALEQAMGSANGPTAVMRSEHSHMRAILQDMHVAISQLEQDDFFDHADTLRMLMRQHNLKEEGILYPMADRLLEQAQAAAVLTAMAEMAKSSHHGAPAEHTQLEGVAS</sequence>
<name>A0A1I4TRJ2_9BURK</name>
<dbReference type="Pfam" id="PF01814">
    <property type="entry name" value="Hemerythrin"/>
    <property type="match status" value="1"/>
</dbReference>
<dbReference type="InterPro" id="IPR012312">
    <property type="entry name" value="Hemerythrin-like"/>
</dbReference>
<dbReference type="STRING" id="758825.SAMN02982985_05309"/>
<dbReference type="Gene3D" id="1.20.120.520">
    <property type="entry name" value="nmb1532 protein domain like"/>
    <property type="match status" value="1"/>
</dbReference>
<dbReference type="GO" id="GO:0005886">
    <property type="term" value="C:plasma membrane"/>
    <property type="evidence" value="ECO:0007669"/>
    <property type="project" value="TreeGrafter"/>
</dbReference>
<dbReference type="PANTHER" id="PTHR39966">
    <property type="entry name" value="BLL2471 PROTEIN-RELATED"/>
    <property type="match status" value="1"/>
</dbReference>
<feature type="domain" description="Hemerythrin-like" evidence="1">
    <location>
        <begin position="6"/>
        <end position="126"/>
    </location>
</feature>
<evidence type="ECO:0000259" key="1">
    <source>
        <dbReference type="Pfam" id="PF01814"/>
    </source>
</evidence>
<evidence type="ECO:0000313" key="2">
    <source>
        <dbReference type="EMBL" id="SFM79163.1"/>
    </source>
</evidence>
<evidence type="ECO:0000313" key="3">
    <source>
        <dbReference type="Proteomes" id="UP000199470"/>
    </source>
</evidence>
<dbReference type="OrthoDB" id="9792554at2"/>
<dbReference type="PANTHER" id="PTHR39966:SF3">
    <property type="entry name" value="DUF438 DOMAIN-CONTAINING PROTEIN"/>
    <property type="match status" value="1"/>
</dbReference>
<dbReference type="AlphaFoldDB" id="A0A1I4TRJ2"/>
<keyword evidence="3" id="KW-1185">Reference proteome</keyword>
<dbReference type="Proteomes" id="UP000199470">
    <property type="component" value="Unassembled WGS sequence"/>
</dbReference>
<dbReference type="EMBL" id="FOTW01000033">
    <property type="protein sequence ID" value="SFM79163.1"/>
    <property type="molecule type" value="Genomic_DNA"/>
</dbReference>
<accession>A0A1I4TRJ2</accession>
<protein>
    <submittedName>
        <fullName evidence="2">Hemerythrin HHE cation binding domain-containing protein</fullName>
    </submittedName>
</protein>
<organism evidence="2 3">
    <name type="scientific">Rugamonas rubra</name>
    <dbReference type="NCBI Taxonomy" id="758825"/>
    <lineage>
        <taxon>Bacteria</taxon>
        <taxon>Pseudomonadati</taxon>
        <taxon>Pseudomonadota</taxon>
        <taxon>Betaproteobacteria</taxon>
        <taxon>Burkholderiales</taxon>
        <taxon>Oxalobacteraceae</taxon>
        <taxon>Telluria group</taxon>
        <taxon>Rugamonas</taxon>
    </lineage>
</organism>
<proteinExistence type="predicted"/>
<dbReference type="RefSeq" id="WP_093390701.1">
    <property type="nucleotide sequence ID" value="NZ_FOTW01000033.1"/>
</dbReference>
<gene>
    <name evidence="2" type="ORF">SAMN02982985_05309</name>
</gene>
<reference evidence="2 3" key="1">
    <citation type="submission" date="2016-10" db="EMBL/GenBank/DDBJ databases">
        <authorList>
            <person name="de Groot N.N."/>
        </authorList>
    </citation>
    <scope>NUCLEOTIDE SEQUENCE [LARGE SCALE GENOMIC DNA]</scope>
    <source>
        <strain evidence="2 3">ATCC 43154</strain>
    </source>
</reference>